<organism evidence="3">
    <name type="scientific">Vecturithrix granuli</name>
    <dbReference type="NCBI Taxonomy" id="1499967"/>
    <lineage>
        <taxon>Bacteria</taxon>
        <taxon>Candidatus Moduliflexota</taxon>
        <taxon>Candidatus Vecturitrichia</taxon>
        <taxon>Candidatus Vecturitrichales</taxon>
        <taxon>Candidatus Vecturitrichaceae</taxon>
        <taxon>Candidatus Vecturithrix</taxon>
    </lineage>
</organism>
<proteinExistence type="predicted"/>
<dbReference type="Proteomes" id="UP000030661">
    <property type="component" value="Unassembled WGS sequence"/>
</dbReference>
<evidence type="ECO:0000256" key="1">
    <source>
        <dbReference type="SAM" id="Coils"/>
    </source>
</evidence>
<evidence type="ECO:0000313" key="3">
    <source>
        <dbReference type="EMBL" id="GAK60759.1"/>
    </source>
</evidence>
<feature type="coiled-coil region" evidence="1">
    <location>
        <begin position="40"/>
        <end position="74"/>
    </location>
</feature>
<evidence type="ECO:0000313" key="4">
    <source>
        <dbReference type="Proteomes" id="UP000030661"/>
    </source>
</evidence>
<dbReference type="HOGENOM" id="CLU_690123_0_0_0"/>
<accession>A0A081C854</accession>
<feature type="region of interest" description="Disordered" evidence="2">
    <location>
        <begin position="1"/>
        <end position="22"/>
    </location>
</feature>
<dbReference type="AlphaFoldDB" id="A0A081C854"/>
<evidence type="ECO:0000256" key="2">
    <source>
        <dbReference type="SAM" id="MobiDB-lite"/>
    </source>
</evidence>
<sequence length="399" mass="46640">MTERNTQPPSHNKGRSAQNTEQQLSIKQLTHKYNALVAYCNTLKQDNTDLREEVEEFNQKLIECEKELRDSRDREHAILSLLEQMRCEEQRIPLFQARNAIASRFSAQYADLLTRLHLEDEQEQAKQDISALNVWLATRNQFVTKFIGYYTRKRDRVLVIPEYPVLKQLLSIGLLPDIIITGAYDFGLDDPNHTAFSRFLDQVFQHTQEPLEPQEFFIITLSSSIPAQPCMMNTHGHHYARHEFISKFRGLQITISEVRFFLEMRRCQKDIMAAEITCSIHSMGDVARIMMQIQQHHHTGLLIVLSSDTPTDVRWAFQLFFLHGKLVKTEHTLESSVLFFDEVEERPIEKMFTLSSFNSKYRLNTPAQLYFFTLHQHAILRELLRQENSSSSALYADEE</sequence>
<keyword evidence="4" id="KW-1185">Reference proteome</keyword>
<name>A0A081C854_VECG1</name>
<gene>
    <name evidence="3" type="ORF">U27_00657</name>
</gene>
<dbReference type="STRING" id="1499967.U27_00657"/>
<reference evidence="3" key="1">
    <citation type="journal article" date="2015" name="PeerJ">
        <title>First genomic representation of candidate bacterial phylum KSB3 points to enhanced environmental sensing as a trigger of wastewater bulking.</title>
        <authorList>
            <person name="Sekiguchi Y."/>
            <person name="Ohashi A."/>
            <person name="Parks D.H."/>
            <person name="Yamauchi T."/>
            <person name="Tyson G.W."/>
            <person name="Hugenholtz P."/>
        </authorList>
    </citation>
    <scope>NUCLEOTIDE SEQUENCE [LARGE SCALE GENOMIC DNA]</scope>
</reference>
<keyword evidence="1" id="KW-0175">Coiled coil</keyword>
<dbReference type="EMBL" id="DF820474">
    <property type="protein sequence ID" value="GAK60759.1"/>
    <property type="molecule type" value="Genomic_DNA"/>
</dbReference>
<protein>
    <submittedName>
        <fullName evidence="3">Uncharacterized protein</fullName>
    </submittedName>
</protein>